<evidence type="ECO:0000313" key="1">
    <source>
        <dbReference type="EMBL" id="TDF72748.1"/>
    </source>
</evidence>
<reference evidence="1" key="1">
    <citation type="submission" date="2019-03" db="EMBL/GenBank/DDBJ databases">
        <title>Candidatus Syntrophosphaera thermopropionivorans: a novel player in syntrophic propionate oxidation during anaerobic digestion.</title>
        <authorList>
            <person name="Dyksma S."/>
        </authorList>
    </citation>
    <scope>NUCLEOTIDE SEQUENCE</scope>
    <source>
        <strain evidence="1">W5</strain>
    </source>
</reference>
<dbReference type="Proteomes" id="UP000294588">
    <property type="component" value="Unassembled WGS sequence"/>
</dbReference>
<comment type="caution">
    <text evidence="1">The sequence shown here is derived from an EMBL/GenBank/DDBJ whole genome shotgun (WGS) entry which is preliminary data.</text>
</comment>
<protein>
    <submittedName>
        <fullName evidence="1">Uncharacterized protein</fullName>
    </submittedName>
</protein>
<proteinExistence type="predicted"/>
<organism evidence="1 2">
    <name type="scientific">Candidatus Syntrophosphaera thermopropionivorans</name>
    <dbReference type="NCBI Taxonomy" id="2593015"/>
    <lineage>
        <taxon>Bacteria</taxon>
        <taxon>Pseudomonadati</taxon>
        <taxon>Candidatus Cloacimonadota</taxon>
        <taxon>Candidatus Cloacimonadia</taxon>
        <taxon>Candidatus Cloacimonadales</taxon>
        <taxon>Candidatus Cloacimonadaceae</taxon>
        <taxon>Candidatus Syntrophosphaera</taxon>
    </lineage>
</organism>
<sequence length="962" mass="109702">MKKIYFYLIFILITMMFFFGGCAKETLSEEDHIQDFTVSDVPNDDGTGLVLQWHPLDKSNRIIKYNIYRGHRPDSLFLLESLEVDPKVSQPESWLNYTDKDYNATLISFETAPRKLKKEKQQVSSGTLYGNVPRDPKVLAALLPHYDVLALINTPKYYKPSKRIELNEGETKNVYAGYNLNQFETIFANPKAEHSYYYCVVPVNETGRFLPATPILSAIPYNNRPDTTAIFYANYIKDTGEFRFEWSPPSGASNIVSWEAWLMPRYLLPQYYADQKANAQSPDSIFNANWQKGSIFLKEMQPEYWGQNFYDKTSPEEIKGKLSPDIQLSSYIPVLSYTSYWSSEDGSRVETFQSASLGKSIQIRNSKDLPEVPKYQVLDKPNDKGDNIVLSLGRPFAYVTQATFIDKEHTKFRVNYEISTNSVNDISKLLFRFLDSQGRVLDEVKEGYTDKIIYAHFPKNRNWKEDITVQIYSQLSNEKEFSSHLITQKINYDSKSLRFSGGDIYDGSQNLSILFYDIFRRTPLDSSFYPGMRFRAISRSYDQTVPYPETETVRLLKVDLASQLVLLDPHFTVALDEKTGATFRPSLFKQDTIEYMKALSAQIDSLSRQISSEDTLSETAKNLAALQDEKNFITSLSSYQQGIKAKNDKEWRKILRKELDLNTRSYEFRLLLTNSRGLWANEDDLPPAQKPQANIKGRTVFLHPEGEWFDTTKYATLIATILMGIFVVIALNQARHKDLYIRPIAGLEELDNAVGRATEMGRPVLFVPGWGSLGDPDTVATMMILNRIARKTAEYDIRLISPQVDYLVLPLAQEMVKNAYDEVGRPDAYNQDDIFFVSDVQFAFSAAVNGIIVREKVATVFYMGYFFAEALLMTETGNQAGAVQIAGTDAITQIPFFITTCDYTLIGEEFYATSAYLSRNPDLVGMLKSEDYFKIILVILAIIGVVLSSLGINTLLQFLPIE</sequence>
<keyword evidence="2" id="KW-1185">Reference proteome</keyword>
<accession>A0AC61QII2</accession>
<dbReference type="EMBL" id="SMOG01000017">
    <property type="protein sequence ID" value="TDF72748.1"/>
    <property type="molecule type" value="Genomic_DNA"/>
</dbReference>
<gene>
    <name evidence="1" type="ORF">E0946_05375</name>
</gene>
<evidence type="ECO:0000313" key="2">
    <source>
        <dbReference type="Proteomes" id="UP000294588"/>
    </source>
</evidence>
<name>A0AC61QII2_9BACT</name>